<dbReference type="InterPro" id="IPR051130">
    <property type="entry name" value="Mito_struct-func_regulator"/>
</dbReference>
<dbReference type="AlphaFoldDB" id="A0A085WVZ1"/>
<dbReference type="InterPro" id="IPR004147">
    <property type="entry name" value="ABC1_dom"/>
</dbReference>
<feature type="domain" description="Protein kinase" evidence="1">
    <location>
        <begin position="118"/>
        <end position="440"/>
    </location>
</feature>
<dbReference type="STRING" id="394096.DB31_0115"/>
<protein>
    <submittedName>
        <fullName evidence="2">ABC1 family protein</fullName>
    </submittedName>
</protein>
<dbReference type="RefSeq" id="WP_044180602.1">
    <property type="nucleotide sequence ID" value="NZ_JMCB01000001.1"/>
</dbReference>
<dbReference type="CDD" id="cd13970">
    <property type="entry name" value="ABC1_ADCK3"/>
    <property type="match status" value="1"/>
</dbReference>
<gene>
    <name evidence="2" type="ORF">DB31_0115</name>
</gene>
<dbReference type="PROSITE" id="PS50011">
    <property type="entry name" value="PROTEIN_KINASE_DOM"/>
    <property type="match status" value="1"/>
</dbReference>
<evidence type="ECO:0000313" key="2">
    <source>
        <dbReference type="EMBL" id="KFE71854.1"/>
    </source>
</evidence>
<dbReference type="Gene3D" id="1.10.510.10">
    <property type="entry name" value="Transferase(Phosphotransferase) domain 1"/>
    <property type="match status" value="1"/>
</dbReference>
<dbReference type="Proteomes" id="UP000028725">
    <property type="component" value="Unassembled WGS sequence"/>
</dbReference>
<dbReference type="PANTHER" id="PTHR43173:SF19">
    <property type="entry name" value="AARF DOMAIN-CONTAINING PROTEIN KINASE 1"/>
    <property type="match status" value="1"/>
</dbReference>
<dbReference type="GO" id="GO:0004672">
    <property type="term" value="F:protein kinase activity"/>
    <property type="evidence" value="ECO:0007669"/>
    <property type="project" value="InterPro"/>
</dbReference>
<reference evidence="2 3" key="1">
    <citation type="submission" date="2014-04" db="EMBL/GenBank/DDBJ databases">
        <title>Genome assembly of Hyalangium minutum DSM 14724.</title>
        <authorList>
            <person name="Sharma G."/>
            <person name="Subramanian S."/>
        </authorList>
    </citation>
    <scope>NUCLEOTIDE SEQUENCE [LARGE SCALE GENOMIC DNA]</scope>
    <source>
        <strain evidence="2 3">DSM 14724</strain>
    </source>
</reference>
<dbReference type="InterPro" id="IPR034646">
    <property type="entry name" value="ADCK3_dom"/>
</dbReference>
<proteinExistence type="predicted"/>
<dbReference type="Pfam" id="PF03109">
    <property type="entry name" value="ABC1"/>
    <property type="match status" value="1"/>
</dbReference>
<dbReference type="OrthoDB" id="9795390at2"/>
<dbReference type="EMBL" id="JMCB01000001">
    <property type="protein sequence ID" value="KFE71854.1"/>
    <property type="molecule type" value="Genomic_DNA"/>
</dbReference>
<dbReference type="SUPFAM" id="SSF56112">
    <property type="entry name" value="Protein kinase-like (PK-like)"/>
    <property type="match status" value="1"/>
</dbReference>
<accession>A0A085WVZ1</accession>
<sequence>MSDEGEIPRGKMRRLGRMLTLPGRAGTQLVSAGLQKVLGKAVDPGRAAASRVMEVLGEMKGIPVKAGQLMTLFGDNLPEEARKTLGQLFAKTPTLPFPQVRHALETELGKSLSEVFESFEETPCAGASLGQVHRARLHSGEKVAVKVQYPGIAGAMQEDLELIRPIVKTLGMAGSLLDTKEYYEEMKRDLADELNYKQELASLEQFRTYLSHWPELVVPRSFPEFSTSRVLVLEWLEGPTLHSWLESPHPESERLALAEKLVRAVYGPFLLHRVVHGDTHPGNFLVLEGGKLGVLDFGAIKPLSEPFWHAVVSVMQGMLENRKVDIVPLVRQAGFRLDMPEERARTLVERIHELISSPFKGPYDFGSDQLIAGFTELKKKYPLDLLRVRPPAEGLLFYRAIGGLSQNLRRLQIKGDFRPFFREALAAPHHVELARARRLG</sequence>
<dbReference type="PANTHER" id="PTHR43173">
    <property type="entry name" value="ABC1 FAMILY PROTEIN"/>
    <property type="match status" value="1"/>
</dbReference>
<dbReference type="GO" id="GO:0005524">
    <property type="term" value="F:ATP binding"/>
    <property type="evidence" value="ECO:0007669"/>
    <property type="project" value="InterPro"/>
</dbReference>
<organism evidence="2 3">
    <name type="scientific">Hyalangium minutum</name>
    <dbReference type="NCBI Taxonomy" id="394096"/>
    <lineage>
        <taxon>Bacteria</taxon>
        <taxon>Pseudomonadati</taxon>
        <taxon>Myxococcota</taxon>
        <taxon>Myxococcia</taxon>
        <taxon>Myxococcales</taxon>
        <taxon>Cystobacterineae</taxon>
        <taxon>Archangiaceae</taxon>
        <taxon>Hyalangium</taxon>
    </lineage>
</organism>
<evidence type="ECO:0000259" key="1">
    <source>
        <dbReference type="PROSITE" id="PS50011"/>
    </source>
</evidence>
<dbReference type="InterPro" id="IPR011009">
    <property type="entry name" value="Kinase-like_dom_sf"/>
</dbReference>
<evidence type="ECO:0000313" key="3">
    <source>
        <dbReference type="Proteomes" id="UP000028725"/>
    </source>
</evidence>
<comment type="caution">
    <text evidence="2">The sequence shown here is derived from an EMBL/GenBank/DDBJ whole genome shotgun (WGS) entry which is preliminary data.</text>
</comment>
<dbReference type="InterPro" id="IPR000719">
    <property type="entry name" value="Prot_kinase_dom"/>
</dbReference>
<keyword evidence="3" id="KW-1185">Reference proteome</keyword>
<name>A0A085WVZ1_9BACT</name>